<sequence length="89" mass="9457">MRESPKAQRLLRDWGSLARVVALPLSKSPEFREEFRTLAAHPPGGLPGCFQGGPRAAAVPWGKASSSAPFSSYGGPDVAAAEFAYWVLA</sequence>
<protein>
    <submittedName>
        <fullName evidence="1">Uncharacterized protein</fullName>
    </submittedName>
</protein>
<reference evidence="1" key="1">
    <citation type="submission" date="2013-10" db="EMBL/GenBank/DDBJ databases">
        <title>Genomic analysis of the causative agents of coccidiosis in chickens.</title>
        <authorList>
            <person name="Reid A.J."/>
            <person name="Blake D."/>
            <person name="Billington K."/>
            <person name="Browne H."/>
            <person name="Dunn M."/>
            <person name="Hung S."/>
            <person name="Kawahara F."/>
            <person name="Miranda-Saavedra D."/>
            <person name="Mourier T."/>
            <person name="Nagra H."/>
            <person name="Otto T.D."/>
            <person name="Rawlings N."/>
            <person name="Sanchez A."/>
            <person name="Sanders M."/>
            <person name="Subramaniam C."/>
            <person name="Tay Y."/>
            <person name="Dear P."/>
            <person name="Doerig C."/>
            <person name="Gruber A."/>
            <person name="Parkinson J."/>
            <person name="Shirley M."/>
            <person name="Wan K.L."/>
            <person name="Berriman M."/>
            <person name="Tomley F."/>
            <person name="Pain A."/>
        </authorList>
    </citation>
    <scope>NUCLEOTIDE SEQUENCE [LARGE SCALE GENOMIC DNA]</scope>
    <source>
        <strain evidence="1">Houghton</strain>
    </source>
</reference>
<dbReference type="GeneID" id="25249695"/>
<evidence type="ECO:0000313" key="2">
    <source>
        <dbReference type="Proteomes" id="UP000030747"/>
    </source>
</evidence>
<dbReference type="Proteomes" id="UP000030747">
    <property type="component" value="Unassembled WGS sequence"/>
</dbReference>
<organism evidence="1 2">
    <name type="scientific">Eimeria tenella</name>
    <name type="common">Coccidian parasite</name>
    <dbReference type="NCBI Taxonomy" id="5802"/>
    <lineage>
        <taxon>Eukaryota</taxon>
        <taxon>Sar</taxon>
        <taxon>Alveolata</taxon>
        <taxon>Apicomplexa</taxon>
        <taxon>Conoidasida</taxon>
        <taxon>Coccidia</taxon>
        <taxon>Eucoccidiorida</taxon>
        <taxon>Eimeriorina</taxon>
        <taxon>Eimeriidae</taxon>
        <taxon>Eimeria</taxon>
    </lineage>
</organism>
<dbReference type="OrthoDB" id="10557746at2759"/>
<accession>U6L2A2</accession>
<reference evidence="1" key="2">
    <citation type="submission" date="2013-10" db="EMBL/GenBank/DDBJ databases">
        <authorList>
            <person name="Aslett M."/>
        </authorList>
    </citation>
    <scope>NUCLEOTIDE SEQUENCE [LARGE SCALE GENOMIC DNA]</scope>
    <source>
        <strain evidence="1">Houghton</strain>
    </source>
</reference>
<dbReference type="RefSeq" id="XP_013233484.1">
    <property type="nucleotide sequence ID" value="XM_013378030.1"/>
</dbReference>
<gene>
    <name evidence="1" type="ORF">ETH_00002400</name>
</gene>
<dbReference type="VEuPathDB" id="ToxoDB:ETH_00002400"/>
<keyword evidence="2" id="KW-1185">Reference proteome</keyword>
<evidence type="ECO:0000313" key="1">
    <source>
        <dbReference type="EMBL" id="CDJ42734.1"/>
    </source>
</evidence>
<proteinExistence type="predicted"/>
<dbReference type="AlphaFoldDB" id="U6L2A2"/>
<dbReference type="EMBL" id="HG675734">
    <property type="protein sequence ID" value="CDJ42734.1"/>
    <property type="molecule type" value="Genomic_DNA"/>
</dbReference>
<dbReference type="VEuPathDB" id="ToxoDB:ETH2_1100300"/>
<name>U6L2A2_EIMTE</name>